<feature type="domain" description="DUF2326" evidence="2">
    <location>
        <begin position="453"/>
        <end position="579"/>
    </location>
</feature>
<dbReference type="InterPro" id="IPR018760">
    <property type="entry name" value="DUF2326"/>
</dbReference>
<dbReference type="RefSeq" id="WP_117823283.1">
    <property type="nucleotide sequence ID" value="NZ_QRXY01000003.1"/>
</dbReference>
<organism evidence="3 4">
    <name type="scientific">Coprococcus comes</name>
    <dbReference type="NCBI Taxonomy" id="410072"/>
    <lineage>
        <taxon>Bacteria</taxon>
        <taxon>Bacillati</taxon>
        <taxon>Bacillota</taxon>
        <taxon>Clostridia</taxon>
        <taxon>Lachnospirales</taxon>
        <taxon>Lachnospiraceae</taxon>
        <taxon>Coprococcus</taxon>
    </lineage>
</organism>
<evidence type="ECO:0000313" key="3">
    <source>
        <dbReference type="EMBL" id="RGU46846.1"/>
    </source>
</evidence>
<reference evidence="3 4" key="1">
    <citation type="submission" date="2018-08" db="EMBL/GenBank/DDBJ databases">
        <title>A genome reference for cultivated species of the human gut microbiota.</title>
        <authorList>
            <person name="Zou Y."/>
            <person name="Xue W."/>
            <person name="Luo G."/>
        </authorList>
    </citation>
    <scope>NUCLEOTIDE SEQUENCE [LARGE SCALE GENOMIC DNA]</scope>
    <source>
        <strain evidence="3 4">AF16-31</strain>
    </source>
</reference>
<protein>
    <submittedName>
        <fullName evidence="3">DUF2326 domain-containing protein</fullName>
    </submittedName>
</protein>
<dbReference type="Proteomes" id="UP000285693">
    <property type="component" value="Unassembled WGS sequence"/>
</dbReference>
<evidence type="ECO:0000259" key="2">
    <source>
        <dbReference type="Pfam" id="PF10088"/>
    </source>
</evidence>
<dbReference type="EMBL" id="QRXY01000003">
    <property type="protein sequence ID" value="RGU46846.1"/>
    <property type="molecule type" value="Genomic_DNA"/>
</dbReference>
<dbReference type="AlphaFoldDB" id="A0A412TA10"/>
<dbReference type="Pfam" id="PF10088">
    <property type="entry name" value="DUF2326"/>
    <property type="match status" value="1"/>
</dbReference>
<accession>A0A412TA10</accession>
<sequence length="580" mass="68414">MILKELYVISLKEKQVIKKYVFNEYGLNVILGVAKKDSNGVGKSAMIDAIRMILGEKMPNDFKHKEELAKRDILIVLKIENKDKIQYLARQIIDDSNGYVAEQVVMDIKGWNIYELDRYREYVQNIIFEDLNGEDIPSLQAIREYIIRDEKQGFGDITLARRNAIQNSKCLNFLSLLPLNYESDINKLKSEQDALHNEIKIIKTIAKDISKLKEEKIKLESEILKMEKMLNTVDVSEKIDYDEEKYILAKKKLKAVESQIFKKEYSKRQFEQSIEGLEQRHKKMCELVNLQSYFKQMLQYFPEDLEKNYKDMEYFFSYMLENRGDYFKSRIETLEEELSKLQLTKKELQNIISESTKIFQNTQLVDDIHNINQQLNVEYQKLADVKMKIDKYNEINNLTKELNKKGKEIFEKTLEYEHEYNQYVANISNIENHFIALTEAAYGEKGDLTYFYENNVKKSAATGRIKITCQISDENSHGRLYMKINMFDLALFLNRIDLDSGCKILIHDGSYCKPNPDAKAKIIDYVDEYLKEKERGQYFITLNKSEINDEDLKSIKEQGMVVAEFDREHEDTNRFFGFKY</sequence>
<name>A0A412TA10_9FIRM</name>
<gene>
    <name evidence="3" type="ORF">DWW65_02810</name>
</gene>
<evidence type="ECO:0000313" key="4">
    <source>
        <dbReference type="Proteomes" id="UP000285693"/>
    </source>
</evidence>
<dbReference type="InterPro" id="IPR027417">
    <property type="entry name" value="P-loop_NTPase"/>
</dbReference>
<evidence type="ECO:0000256" key="1">
    <source>
        <dbReference type="SAM" id="Coils"/>
    </source>
</evidence>
<proteinExistence type="predicted"/>
<comment type="caution">
    <text evidence="3">The sequence shown here is derived from an EMBL/GenBank/DDBJ whole genome shotgun (WGS) entry which is preliminary data.</text>
</comment>
<dbReference type="Gene3D" id="3.40.50.300">
    <property type="entry name" value="P-loop containing nucleotide triphosphate hydrolases"/>
    <property type="match status" value="1"/>
</dbReference>
<keyword evidence="1" id="KW-0175">Coiled coil</keyword>
<feature type="coiled-coil region" evidence="1">
    <location>
        <begin position="202"/>
        <end position="229"/>
    </location>
</feature>